<feature type="domain" description="Major facilitator superfamily (MFS) profile" evidence="8">
    <location>
        <begin position="7"/>
        <end position="411"/>
    </location>
</feature>
<feature type="transmembrane region" description="Helical" evidence="7">
    <location>
        <begin position="41"/>
        <end position="65"/>
    </location>
</feature>
<feature type="transmembrane region" description="Helical" evidence="7">
    <location>
        <begin position="265"/>
        <end position="282"/>
    </location>
</feature>
<feature type="transmembrane region" description="Helical" evidence="7">
    <location>
        <begin position="137"/>
        <end position="160"/>
    </location>
</feature>
<gene>
    <name evidence="9" type="ORF">AWN73_03530</name>
</gene>
<dbReference type="EMBL" id="LRDH01000118">
    <property type="protein sequence ID" value="PPV13618.1"/>
    <property type="molecule type" value="Genomic_DNA"/>
</dbReference>
<evidence type="ECO:0000313" key="10">
    <source>
        <dbReference type="Proteomes" id="UP000238081"/>
    </source>
</evidence>
<dbReference type="GO" id="GO:0022857">
    <property type="term" value="F:transmembrane transporter activity"/>
    <property type="evidence" value="ECO:0007669"/>
    <property type="project" value="InterPro"/>
</dbReference>
<evidence type="ECO:0000256" key="2">
    <source>
        <dbReference type="ARBA" id="ARBA00022448"/>
    </source>
</evidence>
<dbReference type="CDD" id="cd06173">
    <property type="entry name" value="MFS_MefA_like"/>
    <property type="match status" value="1"/>
</dbReference>
<dbReference type="AlphaFoldDB" id="A0A2S7F8I6"/>
<feature type="transmembrane region" description="Helical" evidence="7">
    <location>
        <begin position="315"/>
        <end position="339"/>
    </location>
</feature>
<evidence type="ECO:0000256" key="6">
    <source>
        <dbReference type="ARBA" id="ARBA00023136"/>
    </source>
</evidence>
<evidence type="ECO:0000259" key="8">
    <source>
        <dbReference type="PROSITE" id="PS50850"/>
    </source>
</evidence>
<comment type="caution">
    <text evidence="9">The sequence shown here is derived from an EMBL/GenBank/DDBJ whole genome shotgun (WGS) entry which is preliminary data.</text>
</comment>
<feature type="transmembrane region" description="Helical" evidence="7">
    <location>
        <begin position="72"/>
        <end position="91"/>
    </location>
</feature>
<dbReference type="InterPro" id="IPR020846">
    <property type="entry name" value="MFS_dom"/>
</dbReference>
<protein>
    <submittedName>
        <fullName evidence="9">Permease</fullName>
    </submittedName>
</protein>
<dbReference type="Gene3D" id="1.20.1250.20">
    <property type="entry name" value="MFS general substrate transporter like domains"/>
    <property type="match status" value="1"/>
</dbReference>
<keyword evidence="2" id="KW-0813">Transport</keyword>
<dbReference type="InterPro" id="IPR011701">
    <property type="entry name" value="MFS"/>
</dbReference>
<dbReference type="PROSITE" id="PS50850">
    <property type="entry name" value="MFS"/>
    <property type="match status" value="1"/>
</dbReference>
<proteinExistence type="predicted"/>
<feature type="transmembrane region" description="Helical" evidence="7">
    <location>
        <begin position="7"/>
        <end position="29"/>
    </location>
</feature>
<feature type="transmembrane region" description="Helical" evidence="7">
    <location>
        <begin position="166"/>
        <end position="186"/>
    </location>
</feature>
<organism evidence="9 10">
    <name type="scientific">Clostridium butyricum</name>
    <dbReference type="NCBI Taxonomy" id="1492"/>
    <lineage>
        <taxon>Bacteria</taxon>
        <taxon>Bacillati</taxon>
        <taxon>Bacillota</taxon>
        <taxon>Clostridia</taxon>
        <taxon>Eubacteriales</taxon>
        <taxon>Clostridiaceae</taxon>
        <taxon>Clostridium</taxon>
    </lineage>
</organism>
<dbReference type="Proteomes" id="UP000238081">
    <property type="component" value="Unassembled WGS sequence"/>
</dbReference>
<keyword evidence="4 7" id="KW-0812">Transmembrane</keyword>
<feature type="transmembrane region" description="Helical" evidence="7">
    <location>
        <begin position="222"/>
        <end position="245"/>
    </location>
</feature>
<feature type="transmembrane region" description="Helical" evidence="7">
    <location>
        <begin position="351"/>
        <end position="374"/>
    </location>
</feature>
<name>A0A2S7F8I6_CLOBU</name>
<dbReference type="Pfam" id="PF07690">
    <property type="entry name" value="MFS_1"/>
    <property type="match status" value="1"/>
</dbReference>
<dbReference type="RefSeq" id="WP_027635086.1">
    <property type="nucleotide sequence ID" value="NZ_CAVLFH010000001.1"/>
</dbReference>
<accession>A0A2S7F8I6</accession>
<evidence type="ECO:0000256" key="4">
    <source>
        <dbReference type="ARBA" id="ARBA00022692"/>
    </source>
</evidence>
<keyword evidence="3" id="KW-1003">Cell membrane</keyword>
<evidence type="ECO:0000256" key="7">
    <source>
        <dbReference type="SAM" id="Phobius"/>
    </source>
</evidence>
<evidence type="ECO:0000256" key="1">
    <source>
        <dbReference type="ARBA" id="ARBA00004651"/>
    </source>
</evidence>
<evidence type="ECO:0000256" key="5">
    <source>
        <dbReference type="ARBA" id="ARBA00022989"/>
    </source>
</evidence>
<dbReference type="PANTHER" id="PTHR43266">
    <property type="entry name" value="MACROLIDE-EFFLUX PROTEIN"/>
    <property type="match status" value="1"/>
</dbReference>
<comment type="subcellular location">
    <subcellularLocation>
        <location evidence="1">Cell membrane</location>
        <topology evidence="1">Multi-pass membrane protein</topology>
    </subcellularLocation>
</comment>
<dbReference type="GO" id="GO:0005886">
    <property type="term" value="C:plasma membrane"/>
    <property type="evidence" value="ECO:0007669"/>
    <property type="project" value="UniProtKB-SubCell"/>
</dbReference>
<keyword evidence="5 7" id="KW-1133">Transmembrane helix</keyword>
<feature type="transmembrane region" description="Helical" evidence="7">
    <location>
        <begin position="289"/>
        <end position="309"/>
    </location>
</feature>
<feature type="transmembrane region" description="Helical" evidence="7">
    <location>
        <begin position="386"/>
        <end position="407"/>
    </location>
</feature>
<evidence type="ECO:0000313" key="9">
    <source>
        <dbReference type="EMBL" id="PPV13618.1"/>
    </source>
</evidence>
<reference evidence="9 10" key="1">
    <citation type="submission" date="2016-01" db="EMBL/GenBank/DDBJ databases">
        <title>Characterization of the Clostridium difficile lineages that are prevalent in Hong Kong and China.</title>
        <authorList>
            <person name="Kwok J.S.-L."/>
            <person name="Lam W.-Y."/>
            <person name="Ip M."/>
            <person name="Chan T.-F."/>
            <person name="Hawkey P.M."/>
            <person name="Tsui S.K.-W."/>
        </authorList>
    </citation>
    <scope>NUCLEOTIDE SEQUENCE [LARGE SCALE GENOMIC DNA]</scope>
    <source>
        <strain evidence="9 10">300064</strain>
    </source>
</reference>
<feature type="transmembrane region" description="Helical" evidence="7">
    <location>
        <begin position="97"/>
        <end position="116"/>
    </location>
</feature>
<dbReference type="SUPFAM" id="SSF103473">
    <property type="entry name" value="MFS general substrate transporter"/>
    <property type="match status" value="1"/>
</dbReference>
<dbReference type="PANTHER" id="PTHR43266:SF9">
    <property type="entry name" value="PERMEASE, MAJOR FACILITATOR SUPERFAMILY-RELATED"/>
    <property type="match status" value="1"/>
</dbReference>
<dbReference type="InterPro" id="IPR036259">
    <property type="entry name" value="MFS_trans_sf"/>
</dbReference>
<evidence type="ECO:0000256" key="3">
    <source>
        <dbReference type="ARBA" id="ARBA00022475"/>
    </source>
</evidence>
<sequence>MKLFNKDFILVLIGQIISLFGNSILRFALPLYMLNITKSASLFGIVSACSFIPMIFATPIGGLIADRINKRNIMVFLDFLTALITCISMLLIGKVNLVILILICLILLYSIQGIYQPTVQASIPFLVPSNDIIQANASINLVASLANLIGPVIGGILFGFFGIIPILYISGVCFFAAAIMEMFINIPSVKKYKDTKFLCLILTDMKDSFTFMIHHRPEILKMSFIISIFNLILSACAMIGLPIIITQNLGLSLETANRLYGYVEGAMGAGSLMGGILAGVLAKNINIRYSNLLIIICSLTFLPIAIALSSSLPVITTYVIITASSFFMMMLASFFSIQLMSCLQILTPNELLGKVISCAMCIVMCATPVGQAIYGMAFQYFSKNPQIIFLIAMIFTIIIGFGTTRIFRDVDKLTKTIQRGI</sequence>
<keyword evidence="6 7" id="KW-0472">Membrane</keyword>